<evidence type="ECO:0000313" key="1">
    <source>
        <dbReference type="EMBL" id="MEK8033377.1"/>
    </source>
</evidence>
<name>A0ABU9BX05_9BURK</name>
<accession>A0ABU9BX05</accession>
<organism evidence="1 2">
    <name type="scientific">Ideonella lacteola</name>
    <dbReference type="NCBI Taxonomy" id="2984193"/>
    <lineage>
        <taxon>Bacteria</taxon>
        <taxon>Pseudomonadati</taxon>
        <taxon>Pseudomonadota</taxon>
        <taxon>Betaproteobacteria</taxon>
        <taxon>Burkholderiales</taxon>
        <taxon>Sphaerotilaceae</taxon>
        <taxon>Ideonella</taxon>
    </lineage>
</organism>
<dbReference type="EMBL" id="JBBUTG010000016">
    <property type="protein sequence ID" value="MEK8033377.1"/>
    <property type="molecule type" value="Genomic_DNA"/>
</dbReference>
<dbReference type="RefSeq" id="WP_341427801.1">
    <property type="nucleotide sequence ID" value="NZ_JBBUTG010000016.1"/>
</dbReference>
<reference evidence="1 2" key="1">
    <citation type="submission" date="2024-04" db="EMBL/GenBank/DDBJ databases">
        <title>Novel species of the genus Ideonella isolated from streams.</title>
        <authorList>
            <person name="Lu H."/>
        </authorList>
    </citation>
    <scope>NUCLEOTIDE SEQUENCE [LARGE SCALE GENOMIC DNA]</scope>
    <source>
        <strain evidence="1 2">DXS29W</strain>
    </source>
</reference>
<dbReference type="Pfam" id="PF11225">
    <property type="entry name" value="DUF3024"/>
    <property type="match status" value="1"/>
</dbReference>
<protein>
    <recommendedName>
        <fullName evidence="3">DUF3024 domain-containing protein</fullName>
    </recommendedName>
</protein>
<proteinExistence type="predicted"/>
<evidence type="ECO:0008006" key="3">
    <source>
        <dbReference type="Google" id="ProtNLM"/>
    </source>
</evidence>
<dbReference type="Proteomes" id="UP001371218">
    <property type="component" value="Unassembled WGS sequence"/>
</dbReference>
<keyword evidence="2" id="KW-1185">Reference proteome</keyword>
<gene>
    <name evidence="1" type="ORF">AACH06_21370</name>
</gene>
<comment type="caution">
    <text evidence="1">The sequence shown here is derived from an EMBL/GenBank/DDBJ whole genome shotgun (WGS) entry which is preliminary data.</text>
</comment>
<dbReference type="InterPro" id="IPR021388">
    <property type="entry name" value="DUF3024"/>
</dbReference>
<evidence type="ECO:0000313" key="2">
    <source>
        <dbReference type="Proteomes" id="UP001371218"/>
    </source>
</evidence>
<sequence>MTVLTLDAARIAKALHARARYKYVHPRVLREGQGWKVVSPNCSRNIDPQGGEIDIAWLVPRDEGGWQLYARDHRQGCWRHKHDAPSLTALLAHLCADPHREYWQ</sequence>